<feature type="domain" description="Translocation and assembly module TamB C-terminal" evidence="5">
    <location>
        <begin position="708"/>
        <end position="1025"/>
    </location>
</feature>
<keyword evidence="3" id="KW-1133">Transmembrane helix</keyword>
<comment type="subcellular location">
    <subcellularLocation>
        <location evidence="1">Membrane</location>
        <topology evidence="1">Single-pass membrane protein</topology>
    </subcellularLocation>
</comment>
<accession>A0A7V0Q5A8</accession>
<evidence type="ECO:0000256" key="3">
    <source>
        <dbReference type="ARBA" id="ARBA00022989"/>
    </source>
</evidence>
<proteinExistence type="predicted"/>
<dbReference type="GO" id="GO:0097347">
    <property type="term" value="C:TAM protein secretion complex"/>
    <property type="evidence" value="ECO:0007669"/>
    <property type="project" value="TreeGrafter"/>
</dbReference>
<dbReference type="Proteomes" id="UP000886381">
    <property type="component" value="Unassembled WGS sequence"/>
</dbReference>
<dbReference type="AlphaFoldDB" id="A0A7V0Q5A8"/>
<organism evidence="6">
    <name type="scientific">candidate division WOR-3 bacterium</name>
    <dbReference type="NCBI Taxonomy" id="2052148"/>
    <lineage>
        <taxon>Bacteria</taxon>
        <taxon>Bacteria division WOR-3</taxon>
    </lineage>
</organism>
<dbReference type="GO" id="GO:0009306">
    <property type="term" value="P:protein secretion"/>
    <property type="evidence" value="ECO:0007669"/>
    <property type="project" value="InterPro"/>
</dbReference>
<sequence>MNPLSGLSIKKIEAEGILTLHNFRAGFGIIELLKGRSLRILRIDSLYINLDKLTGKSVPGGTARTASFTLPVIVNYMHLKKLTIKKNDQEGTVRDLNIKIEGTRKKYTLKLSIDNVNYTAIKNAEIYAKFHVENNRIYLENLSAQGDSLVLSDINGLLSSDSLRFSAKTVIWKEIETRNALLHYSFLDSYGDFRTPFLKTQGRNFQDVYVKFINKKDTLVLKKIHLKFKKNSLDGEGHIILKGWRFKIIVKNLQINEQGVRSEVTGKIEGTPENFEASAFMYNTFYKDLKLGHISLTLQRSKNYFILKSIYLQNNKSNLTGYLVLRGDSLTGNLKGILHLEDFKIKGISRGTAVLELAFNRQDTIFYTNSFIGLAGVRTDFFSLKDAWVTIVSRTSQIQNIHIFAESLQVMEYGVDSLIMDSDLEKFSLVNLDLKTWKGTDSIRLVSRIKYSKDTLEILATTLRGLIKGVEIDNYEPILIKKEREKVGIRVGKIHIGDGKVYAQGVVNLERENITLNYDVQNLTLKGLFGIYGNFSSRATLTGDMKKPNISMSLTGEEVTYRDNSVQFFSIHLLYENNKMTVDSVSIQDPKFCLSGKAQYPLIITLKPVELKIEKNSPFYSSFTVKIFEPLLFNQFIGDIFIFQEGLIYGSTEIYGTLEQPNFEGNIYFENLSGIFTPLEIPFDSSYLTMTLEKTAWNLENINFRTPTGSITGKGTILNHPKIFHEMQLYLMVKNVEVYPAYDLYSRVSGTLDVFKTGNEILVKGDLLAEEADLYAGFKKRRKGGQPSPSPLRININIHSNGNTYLENELAEIEFKGDLNYKFDGLRTILSGEFTTIQGTFLYIDRVFDIYEGRIFFDNSEGINPELDIKARTEVDSFTVYLELRGTLEKPEVTLYSEPTLSEPDIVSLLSFGRPLREIPLSVSDMDVIKSRAFNIAEDILSRNLKRKLRIRELEIGTGLTGEDPHFTVGFYLSKNLFFRYTHDFIEIDKDIFYMRYRLYSGLGIYAEKDKEGAFSLGLEYEFEF</sequence>
<dbReference type="PANTHER" id="PTHR36985">
    <property type="entry name" value="TRANSLOCATION AND ASSEMBLY MODULE SUBUNIT TAMB"/>
    <property type="match status" value="1"/>
</dbReference>
<keyword evidence="4" id="KW-0472">Membrane</keyword>
<evidence type="ECO:0000256" key="1">
    <source>
        <dbReference type="ARBA" id="ARBA00004167"/>
    </source>
</evidence>
<evidence type="ECO:0000256" key="2">
    <source>
        <dbReference type="ARBA" id="ARBA00022692"/>
    </source>
</evidence>
<evidence type="ECO:0000259" key="5">
    <source>
        <dbReference type="Pfam" id="PF04357"/>
    </source>
</evidence>
<evidence type="ECO:0000313" key="6">
    <source>
        <dbReference type="EMBL" id="HDL59829.1"/>
    </source>
</evidence>
<dbReference type="EMBL" id="DRDR01000004">
    <property type="protein sequence ID" value="HDL59829.1"/>
    <property type="molecule type" value="Genomic_DNA"/>
</dbReference>
<evidence type="ECO:0000256" key="4">
    <source>
        <dbReference type="ARBA" id="ARBA00023136"/>
    </source>
</evidence>
<reference evidence="6" key="1">
    <citation type="journal article" date="2020" name="mSystems">
        <title>Genome- and Community-Level Interaction Insights into Carbon Utilization and Element Cycling Functions of Hydrothermarchaeota in Hydrothermal Sediment.</title>
        <authorList>
            <person name="Zhou Z."/>
            <person name="Liu Y."/>
            <person name="Xu W."/>
            <person name="Pan J."/>
            <person name="Luo Z.H."/>
            <person name="Li M."/>
        </authorList>
    </citation>
    <scope>NUCLEOTIDE SEQUENCE [LARGE SCALE GENOMIC DNA]</scope>
    <source>
        <strain evidence="6">HyVt-28</strain>
    </source>
</reference>
<dbReference type="InterPro" id="IPR007452">
    <property type="entry name" value="TamB_C"/>
</dbReference>
<name>A0A7V0Q5A8_UNCW3</name>
<gene>
    <name evidence="6" type="ORF">ENH14_00055</name>
</gene>
<protein>
    <submittedName>
        <fullName evidence="6">Translocation/assembly module TamB</fullName>
    </submittedName>
</protein>
<dbReference type="PANTHER" id="PTHR36985:SF1">
    <property type="entry name" value="TRANSLOCATION AND ASSEMBLY MODULE SUBUNIT TAMB"/>
    <property type="match status" value="1"/>
</dbReference>
<dbReference type="GO" id="GO:0005886">
    <property type="term" value="C:plasma membrane"/>
    <property type="evidence" value="ECO:0007669"/>
    <property type="project" value="InterPro"/>
</dbReference>
<comment type="caution">
    <text evidence="6">The sequence shown here is derived from an EMBL/GenBank/DDBJ whole genome shotgun (WGS) entry which is preliminary data.</text>
</comment>
<dbReference type="Pfam" id="PF04357">
    <property type="entry name" value="TamB"/>
    <property type="match status" value="1"/>
</dbReference>
<keyword evidence="2" id="KW-0812">Transmembrane</keyword>